<protein>
    <submittedName>
        <fullName evidence="1">Uncharacterized protein</fullName>
    </submittedName>
</protein>
<name>A0A6J5MSY0_9CAUD</name>
<accession>A0A6J5MSY0</accession>
<dbReference type="EMBL" id="LR796466">
    <property type="protein sequence ID" value="CAB4146699.1"/>
    <property type="molecule type" value="Genomic_DNA"/>
</dbReference>
<organism evidence="1">
    <name type="scientific">uncultured Caudovirales phage</name>
    <dbReference type="NCBI Taxonomy" id="2100421"/>
    <lineage>
        <taxon>Viruses</taxon>
        <taxon>Duplodnaviria</taxon>
        <taxon>Heunggongvirae</taxon>
        <taxon>Uroviricota</taxon>
        <taxon>Caudoviricetes</taxon>
        <taxon>Peduoviridae</taxon>
        <taxon>Maltschvirus</taxon>
        <taxon>Maltschvirus maltsch</taxon>
    </lineage>
</organism>
<gene>
    <name evidence="1" type="ORF">UFOVP500_54</name>
</gene>
<reference evidence="1" key="1">
    <citation type="submission" date="2020-04" db="EMBL/GenBank/DDBJ databases">
        <authorList>
            <person name="Chiriac C."/>
            <person name="Salcher M."/>
            <person name="Ghai R."/>
            <person name="Kavagutti S V."/>
        </authorList>
    </citation>
    <scope>NUCLEOTIDE SEQUENCE</scope>
</reference>
<sequence length="201" mass="22285">MALAMFLEEGTGGSRFLPIVKFDAKLGEFIAVNSEPQSDGTWDKTEEEIKLPIKAVADFDNLRCGWVTYKPKYHAVFCRADEKMPPKPSPEHKQAVSLQLFFKDIGLREFTPGSKTVMRVIDKLHTDYMAERDENPGKMPVVEFQGTETVKVKTPEGELKFKAPTCKIIGWTAAPEAFVKAAAPAPVKSASKSAPMGDDEF</sequence>
<evidence type="ECO:0000313" key="1">
    <source>
        <dbReference type="EMBL" id="CAB4146699.1"/>
    </source>
</evidence>
<proteinExistence type="predicted"/>